<dbReference type="SUPFAM" id="SSF88723">
    <property type="entry name" value="PIN domain-like"/>
    <property type="match status" value="1"/>
</dbReference>
<evidence type="ECO:0000313" key="3">
    <source>
        <dbReference type="Proteomes" id="UP000006764"/>
    </source>
</evidence>
<organism evidence="2 3">
    <name type="scientific">Isoalcanivorax pacificus W11-5</name>
    <dbReference type="NCBI Taxonomy" id="391936"/>
    <lineage>
        <taxon>Bacteria</taxon>
        <taxon>Pseudomonadati</taxon>
        <taxon>Pseudomonadota</taxon>
        <taxon>Gammaproteobacteria</taxon>
        <taxon>Oceanospirillales</taxon>
        <taxon>Alcanivoracaceae</taxon>
        <taxon>Isoalcanivorax</taxon>
    </lineage>
</organism>
<dbReference type="InterPro" id="IPR002716">
    <property type="entry name" value="PIN_dom"/>
</dbReference>
<dbReference type="RefSeq" id="WP_008737786.1">
    <property type="nucleotide sequence ID" value="NZ_CP004387.1"/>
</dbReference>
<accession>A0A0B4XIZ6</accession>
<feature type="domain" description="PIN" evidence="1">
    <location>
        <begin position="2"/>
        <end position="120"/>
    </location>
</feature>
<gene>
    <name evidence="2" type="ORF">S7S_09310</name>
</gene>
<name>A0A0B4XIZ6_9GAMM</name>
<dbReference type="STRING" id="391936.S7S_09310"/>
<dbReference type="Pfam" id="PF01850">
    <property type="entry name" value="PIN"/>
    <property type="match status" value="1"/>
</dbReference>
<dbReference type="KEGG" id="apac:S7S_09310"/>
<protein>
    <submittedName>
        <fullName evidence="2">Twitching motility protein PilT</fullName>
    </submittedName>
</protein>
<dbReference type="HOGENOM" id="CLU_121449_0_0_6"/>
<dbReference type="Proteomes" id="UP000006764">
    <property type="component" value="Chromosome"/>
</dbReference>
<evidence type="ECO:0000259" key="1">
    <source>
        <dbReference type="Pfam" id="PF01850"/>
    </source>
</evidence>
<dbReference type="EMBL" id="CP004387">
    <property type="protein sequence ID" value="AJD48274.1"/>
    <property type="molecule type" value="Genomic_DNA"/>
</dbReference>
<keyword evidence="3" id="KW-1185">Reference proteome</keyword>
<dbReference type="Gene3D" id="3.40.50.1010">
    <property type="entry name" value="5'-nuclease"/>
    <property type="match status" value="1"/>
</dbReference>
<dbReference type="AlphaFoldDB" id="A0A0B4XIZ6"/>
<dbReference type="CDD" id="cd18683">
    <property type="entry name" value="PIN_VapC-like"/>
    <property type="match status" value="1"/>
</dbReference>
<proteinExistence type="predicted"/>
<dbReference type="OrthoDB" id="32974at2"/>
<sequence>MIVADTNVVLRVLVRDDEKQEAQVLDVIAREGVLVLDSVLLEARWVMEGFYGMSREKIAAGLVALLTSAEVEAESPYMVKAIQWYGAGMDFGDAVILAGANRHGADTLVTFDKAFIKKAKGKTSCAVRQP</sequence>
<reference evidence="2 3" key="1">
    <citation type="journal article" date="2012" name="J. Bacteriol.">
        <title>Genome sequence of an alkane-degrading bacterium, Alcanivorax pacificus type strain W11-5, isolated from deep sea sediment.</title>
        <authorList>
            <person name="Lai Q."/>
            <person name="Shao Z."/>
        </authorList>
    </citation>
    <scope>NUCLEOTIDE SEQUENCE [LARGE SCALE GENOMIC DNA]</scope>
    <source>
        <strain evidence="2 3">W11-5</strain>
    </source>
</reference>
<dbReference type="InterPro" id="IPR029060">
    <property type="entry name" value="PIN-like_dom_sf"/>
</dbReference>
<dbReference type="PANTHER" id="PTHR39664">
    <property type="match status" value="1"/>
</dbReference>
<evidence type="ECO:0000313" key="2">
    <source>
        <dbReference type="EMBL" id="AJD48274.1"/>
    </source>
</evidence>
<dbReference type="PANTHER" id="PTHR39664:SF2">
    <property type="entry name" value="NUCLEIC ACID-BINDING PROTEIN, CONTAINING PIN DOMAIN-RELATED"/>
    <property type="match status" value="1"/>
</dbReference>